<name>A0A238L8A0_9RHOB</name>
<sequence length="163" mass="18109">MFLSGEGPLPVDDVPLDPLGVERCLVRQKIYLNERIDNQLSWYAYKARSNKSVSRIFVVMIGTGYGLAILSAVGQLAFPVVGKTILWASEPLLVLAASLLGYAQAKRYSELSASYSLTALEIQKLKSQFEEVSNARELAEFVAEAESAFSREHTQWIARISHK</sequence>
<protein>
    <recommendedName>
        <fullName evidence="2">SMODS and SLOG-associating 2TM effector domain-containing protein</fullName>
    </recommendedName>
</protein>
<proteinExistence type="predicted"/>
<keyword evidence="1" id="KW-0812">Transmembrane</keyword>
<reference evidence="4" key="1">
    <citation type="submission" date="2017-05" db="EMBL/GenBank/DDBJ databases">
        <authorList>
            <person name="Rodrigo-Torres L."/>
            <person name="Arahal R. D."/>
            <person name="Lucena T."/>
        </authorList>
    </citation>
    <scope>NUCLEOTIDE SEQUENCE [LARGE SCALE GENOMIC DNA]</scope>
    <source>
        <strain evidence="4">CECT 8621</strain>
    </source>
</reference>
<feature type="domain" description="SMODS and SLOG-associating 2TM effector" evidence="2">
    <location>
        <begin position="31"/>
        <end position="156"/>
    </location>
</feature>
<feature type="transmembrane region" description="Helical" evidence="1">
    <location>
        <begin position="56"/>
        <end position="78"/>
    </location>
</feature>
<accession>A0A238L8A0</accession>
<dbReference type="EMBL" id="FXYE01000004">
    <property type="protein sequence ID" value="SMX51060.1"/>
    <property type="molecule type" value="Genomic_DNA"/>
</dbReference>
<dbReference type="Proteomes" id="UP000202922">
    <property type="component" value="Unassembled WGS sequence"/>
</dbReference>
<evidence type="ECO:0000259" key="2">
    <source>
        <dbReference type="Pfam" id="PF18181"/>
    </source>
</evidence>
<dbReference type="AlphaFoldDB" id="A0A238L8A0"/>
<keyword evidence="1" id="KW-1133">Transmembrane helix</keyword>
<dbReference type="Pfam" id="PF18181">
    <property type="entry name" value="SLATT_1"/>
    <property type="match status" value="1"/>
</dbReference>
<evidence type="ECO:0000313" key="3">
    <source>
        <dbReference type="EMBL" id="SMX51060.1"/>
    </source>
</evidence>
<dbReference type="RefSeq" id="WP_176438539.1">
    <property type="nucleotide sequence ID" value="NZ_FXYE01000004.1"/>
</dbReference>
<evidence type="ECO:0000256" key="1">
    <source>
        <dbReference type="SAM" id="Phobius"/>
    </source>
</evidence>
<dbReference type="NCBIfam" id="NF033634">
    <property type="entry name" value="SLATT_1"/>
    <property type="match status" value="1"/>
</dbReference>
<gene>
    <name evidence="3" type="ORF">COL8621_03590</name>
</gene>
<evidence type="ECO:0000313" key="4">
    <source>
        <dbReference type="Proteomes" id="UP000202922"/>
    </source>
</evidence>
<organism evidence="3 4">
    <name type="scientific">Actibacterium lipolyticum</name>
    <dbReference type="NCBI Taxonomy" id="1524263"/>
    <lineage>
        <taxon>Bacteria</taxon>
        <taxon>Pseudomonadati</taxon>
        <taxon>Pseudomonadota</taxon>
        <taxon>Alphaproteobacteria</taxon>
        <taxon>Rhodobacterales</taxon>
        <taxon>Roseobacteraceae</taxon>
        <taxon>Actibacterium</taxon>
    </lineage>
</organism>
<keyword evidence="4" id="KW-1185">Reference proteome</keyword>
<keyword evidence="1" id="KW-0472">Membrane</keyword>
<feature type="transmembrane region" description="Helical" evidence="1">
    <location>
        <begin position="84"/>
        <end position="103"/>
    </location>
</feature>
<dbReference type="InterPro" id="IPR040884">
    <property type="entry name" value="SLATT_1"/>
</dbReference>